<gene>
    <name evidence="3" type="ordered locus">Smlt2868</name>
</gene>
<evidence type="ECO:0000313" key="4">
    <source>
        <dbReference type="Proteomes" id="UP000008840"/>
    </source>
</evidence>
<dbReference type="InterPro" id="IPR000045">
    <property type="entry name" value="Prepilin_IV_endopep_pep"/>
</dbReference>
<keyword evidence="1" id="KW-0472">Membrane</keyword>
<keyword evidence="1" id="KW-1133">Transmembrane helix</keyword>
<keyword evidence="4" id="KW-1185">Reference proteome</keyword>
<dbReference type="Proteomes" id="UP000008840">
    <property type="component" value="Chromosome"/>
</dbReference>
<reference evidence="3 4" key="1">
    <citation type="journal article" date="2008" name="Genome Biol.">
        <title>The complete genome, comparative and functional analysis of Stenotrophomonas maltophilia reveals an organism heavily shielded by drug resistance determinants.</title>
        <authorList>
            <person name="Crossman L.C."/>
            <person name="Gould V.C."/>
            <person name="Dow J.M."/>
            <person name="Vernikos G.S."/>
            <person name="Okazaki A."/>
            <person name="Sebaihia M."/>
            <person name="Saunders D."/>
            <person name="Arrowsmith C."/>
            <person name="Carver T."/>
            <person name="Peters N."/>
            <person name="Adlem E."/>
            <person name="Kerhornou A."/>
            <person name="Lord A."/>
            <person name="Murphy L."/>
            <person name="Seeger K."/>
            <person name="Squares R."/>
            <person name="Rutter S."/>
            <person name="Quail M.A."/>
            <person name="Rajandream M.A."/>
            <person name="Harris D."/>
            <person name="Churcher C."/>
            <person name="Bentley S.D."/>
            <person name="Parkhill J."/>
            <person name="Thomson N.R."/>
            <person name="Avison M.B."/>
        </authorList>
    </citation>
    <scope>NUCLEOTIDE SEQUENCE [LARGE SCALE GENOMIC DNA]</scope>
    <source>
        <strain evidence="3 4">K279a</strain>
    </source>
</reference>
<dbReference type="GO" id="GO:0004190">
    <property type="term" value="F:aspartic-type endopeptidase activity"/>
    <property type="evidence" value="ECO:0007669"/>
    <property type="project" value="InterPro"/>
</dbReference>
<evidence type="ECO:0000256" key="1">
    <source>
        <dbReference type="SAM" id="Phobius"/>
    </source>
</evidence>
<feature type="transmembrane region" description="Helical" evidence="1">
    <location>
        <begin position="59"/>
        <end position="78"/>
    </location>
</feature>
<keyword evidence="1 3" id="KW-0812">Transmembrane</keyword>
<feature type="domain" description="Prepilin type IV endopeptidase peptidase" evidence="2">
    <location>
        <begin position="8"/>
        <end position="111"/>
    </location>
</feature>
<dbReference type="Pfam" id="PF01478">
    <property type="entry name" value="Peptidase_A24"/>
    <property type="match status" value="1"/>
</dbReference>
<dbReference type="EnsemblBacteria" id="CAQ46326">
    <property type="protein sequence ID" value="CAQ46326"/>
    <property type="gene ID" value="Smlt2868"/>
</dbReference>
<feature type="transmembrane region" description="Helical" evidence="1">
    <location>
        <begin position="29"/>
        <end position="47"/>
    </location>
</feature>
<dbReference type="EMBL" id="AM743169">
    <property type="protein sequence ID" value="CAQ46326.1"/>
    <property type="molecule type" value="Genomic_DNA"/>
</dbReference>
<dbReference type="AlphaFoldDB" id="B2FHU9"/>
<evidence type="ECO:0000313" key="3">
    <source>
        <dbReference type="EMBL" id="CAQ46326.1"/>
    </source>
</evidence>
<dbReference type="eggNOG" id="COG4960">
    <property type="taxonomic scope" value="Bacteria"/>
</dbReference>
<dbReference type="Gene3D" id="1.20.120.1220">
    <property type="match status" value="1"/>
</dbReference>
<dbReference type="KEGG" id="sml:Smlt2868"/>
<proteinExistence type="predicted"/>
<name>B2FHU9_STRMK</name>
<evidence type="ECO:0000259" key="2">
    <source>
        <dbReference type="Pfam" id="PF01478"/>
    </source>
</evidence>
<dbReference type="HOGENOM" id="CLU_057101_6_0_6"/>
<feature type="transmembrane region" description="Helical" evidence="1">
    <location>
        <begin position="161"/>
        <end position="181"/>
    </location>
</feature>
<accession>B2FHU9</accession>
<protein>
    <submittedName>
        <fullName evidence="3">Transmembrane peptidase</fullName>
    </submittedName>
</protein>
<sequence>MMTLLGLLAIGVCLRIAISDLYARRVPNAWLLSASIIAIALIIAGQFSTPRQPWPAHAAGAALGLVALLPFYAIRWMGAGDVKFFAVLGLMLGWKALLPIWMVASLAAGLHAAVIIVGRRLGVMLPTGLQMQVNRASSQWQSHPALRDMQAARQGRHGIPYAAYLAITGIGWVLASVYGGVA</sequence>
<feature type="transmembrane region" description="Helical" evidence="1">
    <location>
        <begin position="98"/>
        <end position="117"/>
    </location>
</feature>
<organism evidence="3 4">
    <name type="scientific">Stenotrophomonas maltophilia (strain K279a)</name>
    <dbReference type="NCBI Taxonomy" id="522373"/>
    <lineage>
        <taxon>Bacteria</taxon>
        <taxon>Pseudomonadati</taxon>
        <taxon>Pseudomonadota</taxon>
        <taxon>Gammaproteobacteria</taxon>
        <taxon>Lysobacterales</taxon>
        <taxon>Lysobacteraceae</taxon>
        <taxon>Stenotrophomonas</taxon>
        <taxon>Stenotrophomonas maltophilia group</taxon>
    </lineage>
</organism>
<dbReference type="GO" id="GO:0016020">
    <property type="term" value="C:membrane"/>
    <property type="evidence" value="ECO:0007669"/>
    <property type="project" value="InterPro"/>
</dbReference>